<reference evidence="2 3" key="1">
    <citation type="submission" date="2024-02" db="EMBL/GenBank/DDBJ databases">
        <title>Expansion and revision of Xanthobacter and proposal of Roseixanthobacter gen. nov.</title>
        <authorList>
            <person name="Soltysiak M.P.M."/>
            <person name="Jalihal A."/>
            <person name="Ory A."/>
            <person name="Chrisophersen C."/>
            <person name="Lee A.D."/>
            <person name="Boulton J."/>
            <person name="Springer M."/>
        </authorList>
    </citation>
    <scope>NUCLEOTIDE SEQUENCE [LARGE SCALE GENOMIC DNA]</scope>
    <source>
        <strain evidence="2 3">23A</strain>
    </source>
</reference>
<dbReference type="RefSeq" id="WP_393994739.1">
    <property type="nucleotide sequence ID" value="NZ_JBAFVH010000030.1"/>
</dbReference>
<protein>
    <submittedName>
        <fullName evidence="2">Uncharacterized protein</fullName>
    </submittedName>
</protein>
<proteinExistence type="predicted"/>
<name>A0ABW7A2E7_9HYPH</name>
<keyword evidence="3" id="KW-1185">Reference proteome</keyword>
<gene>
    <name evidence="2" type="ORF">V5F32_23900</name>
</gene>
<comment type="caution">
    <text evidence="2">The sequence shown here is derived from an EMBL/GenBank/DDBJ whole genome shotgun (WGS) entry which is preliminary data.</text>
</comment>
<evidence type="ECO:0000256" key="1">
    <source>
        <dbReference type="SAM" id="MobiDB-lite"/>
    </source>
</evidence>
<evidence type="ECO:0000313" key="3">
    <source>
        <dbReference type="Proteomes" id="UP001604002"/>
    </source>
</evidence>
<organism evidence="2 3">
    <name type="scientific">Xanthobacter oligotrophicus</name>
    <dbReference type="NCBI Taxonomy" id="2607286"/>
    <lineage>
        <taxon>Bacteria</taxon>
        <taxon>Pseudomonadati</taxon>
        <taxon>Pseudomonadota</taxon>
        <taxon>Alphaproteobacteria</taxon>
        <taxon>Hyphomicrobiales</taxon>
        <taxon>Xanthobacteraceae</taxon>
        <taxon>Xanthobacter</taxon>
    </lineage>
</organism>
<accession>A0ABW7A2E7</accession>
<feature type="region of interest" description="Disordered" evidence="1">
    <location>
        <begin position="1"/>
        <end position="31"/>
    </location>
</feature>
<sequence>MVRLNPKGREVGFGRRIRTTPEGAQHPMFAGKPPVFEAMTVHLDEVETLPEGAQRKRCPDPTFRRRG</sequence>
<dbReference type="EMBL" id="JBAFVH010000030">
    <property type="protein sequence ID" value="MFG1375220.1"/>
    <property type="molecule type" value="Genomic_DNA"/>
</dbReference>
<evidence type="ECO:0000313" key="2">
    <source>
        <dbReference type="EMBL" id="MFG1375220.1"/>
    </source>
</evidence>
<dbReference type="Proteomes" id="UP001604002">
    <property type="component" value="Unassembled WGS sequence"/>
</dbReference>